<dbReference type="PATRIC" id="fig|362413.3.peg.250"/>
<dbReference type="Proteomes" id="UP000050443">
    <property type="component" value="Unassembled WGS sequence"/>
</dbReference>
<sequence length="316" mass="37185">MKSIYKFFLFFSVLLLQNSCAQNSKEKKTMITKEQYNSISKEVKKYDYNPTYQLKVNTNLCTYEIYINDMLVDFSFTTGRTAGEQNIDIPQYILKSGIQSVRYIVYPKAIKNGILEEFVDYDAEFSLRIVHGEYYKTQFKDFIEDYRTTSLKIEDDIQSIEKEEKFTAKVPYELEGWSKGVDLSKEEPIKLEKEVLEKYNEFRDSFSNRDVTSIATMIYNREKEIAQAFFFDSERRGNYNNGWKELEEKCNAIIEMKPIDNYSMKILGNGKIVCLLKNEGKLRNFPVVYGTTGEKLRFYGLFFYRPSPGAKLEIIR</sequence>
<comment type="caution">
    <text evidence="2">The sequence shown here is derived from an EMBL/GenBank/DDBJ whole genome shotgun (WGS) entry which is preliminary data.</text>
</comment>
<evidence type="ECO:0000313" key="3">
    <source>
        <dbReference type="Proteomes" id="UP000050443"/>
    </source>
</evidence>
<protein>
    <recommendedName>
        <fullName evidence="4">Lipoprotein</fullName>
    </recommendedName>
</protein>
<dbReference type="STRING" id="362413.RC62_263"/>
<organism evidence="2 3">
    <name type="scientific">Flavobacterium aquidurense</name>
    <dbReference type="NCBI Taxonomy" id="362413"/>
    <lineage>
        <taxon>Bacteria</taxon>
        <taxon>Pseudomonadati</taxon>
        <taxon>Bacteroidota</taxon>
        <taxon>Flavobacteriia</taxon>
        <taxon>Flavobacteriales</taxon>
        <taxon>Flavobacteriaceae</taxon>
        <taxon>Flavobacterium</taxon>
    </lineage>
</organism>
<feature type="chain" id="PRO_5006183837" description="Lipoprotein" evidence="1">
    <location>
        <begin position="22"/>
        <end position="316"/>
    </location>
</feature>
<dbReference type="EMBL" id="JRLF01000010">
    <property type="protein sequence ID" value="KQB40373.1"/>
    <property type="molecule type" value="Genomic_DNA"/>
</dbReference>
<gene>
    <name evidence="2" type="ORF">RC62_263</name>
</gene>
<dbReference type="AlphaFoldDB" id="A0A0Q0S9G2"/>
<name>A0A0Q0S9G2_9FLAO</name>
<accession>A0A0Q0S9G2</accession>
<evidence type="ECO:0000256" key="1">
    <source>
        <dbReference type="SAM" id="SignalP"/>
    </source>
</evidence>
<keyword evidence="1" id="KW-0732">Signal</keyword>
<dbReference type="RefSeq" id="WP_055094753.1">
    <property type="nucleotide sequence ID" value="NZ_JRLF01000010.1"/>
</dbReference>
<proteinExistence type="predicted"/>
<reference evidence="2 3" key="1">
    <citation type="submission" date="2014-09" db="EMBL/GenBank/DDBJ databases">
        <title>Genome sequence of Flavobacterium aquidurense RC62.</title>
        <authorList>
            <person name="Kim J.F."/>
            <person name="Kwak M.-J."/>
        </authorList>
    </citation>
    <scope>NUCLEOTIDE SEQUENCE [LARGE SCALE GENOMIC DNA]</scope>
    <source>
        <strain evidence="2 3">RC62</strain>
    </source>
</reference>
<feature type="signal peptide" evidence="1">
    <location>
        <begin position="1"/>
        <end position="21"/>
    </location>
</feature>
<evidence type="ECO:0008006" key="4">
    <source>
        <dbReference type="Google" id="ProtNLM"/>
    </source>
</evidence>
<evidence type="ECO:0000313" key="2">
    <source>
        <dbReference type="EMBL" id="KQB40373.1"/>
    </source>
</evidence>
<dbReference type="OrthoDB" id="1149023at2"/>